<dbReference type="RefSeq" id="WP_284292238.1">
    <property type="nucleotide sequence ID" value="NZ_BSUK01000001.1"/>
</dbReference>
<keyword evidence="2" id="KW-1003">Cell membrane</keyword>
<name>A0ABQ6HZ59_9MICO</name>
<feature type="transmembrane region" description="Helical" evidence="9">
    <location>
        <begin position="440"/>
        <end position="457"/>
    </location>
</feature>
<accession>A0ABQ6HZ59</accession>
<feature type="transmembrane region" description="Helical" evidence="9">
    <location>
        <begin position="188"/>
        <end position="214"/>
    </location>
</feature>
<feature type="transmembrane region" description="Helical" evidence="9">
    <location>
        <begin position="111"/>
        <end position="131"/>
    </location>
</feature>
<keyword evidence="3" id="KW-0808">Transferase</keyword>
<feature type="transmembrane region" description="Helical" evidence="9">
    <location>
        <begin position="362"/>
        <end position="380"/>
    </location>
</feature>
<dbReference type="Pfam" id="PF09594">
    <property type="entry name" value="GT87"/>
    <property type="match status" value="1"/>
</dbReference>
<feature type="region of interest" description="Disordered" evidence="8">
    <location>
        <begin position="464"/>
        <end position="483"/>
    </location>
</feature>
<keyword evidence="11" id="KW-1185">Reference proteome</keyword>
<gene>
    <name evidence="10" type="ORF">GCM10025864_09220</name>
</gene>
<feature type="transmembrane region" description="Helical" evidence="9">
    <location>
        <begin position="297"/>
        <end position="318"/>
    </location>
</feature>
<evidence type="ECO:0000313" key="11">
    <source>
        <dbReference type="Proteomes" id="UP001157091"/>
    </source>
</evidence>
<evidence type="ECO:0000256" key="1">
    <source>
        <dbReference type="ARBA" id="ARBA00004651"/>
    </source>
</evidence>
<keyword evidence="6 9" id="KW-0472">Membrane</keyword>
<reference evidence="11" key="1">
    <citation type="journal article" date="2019" name="Int. J. Syst. Evol. Microbiol.">
        <title>The Global Catalogue of Microorganisms (GCM) 10K type strain sequencing project: providing services to taxonomists for standard genome sequencing and annotation.</title>
        <authorList>
            <consortium name="The Broad Institute Genomics Platform"/>
            <consortium name="The Broad Institute Genome Sequencing Center for Infectious Disease"/>
            <person name="Wu L."/>
            <person name="Ma J."/>
        </authorList>
    </citation>
    <scope>NUCLEOTIDE SEQUENCE [LARGE SCALE GENOMIC DNA]</scope>
    <source>
        <strain evidence="11">NBRC 106348</strain>
    </source>
</reference>
<dbReference type="EMBL" id="BSUK01000001">
    <property type="protein sequence ID" value="GMA23163.1"/>
    <property type="molecule type" value="Genomic_DNA"/>
</dbReference>
<feature type="compositionally biased region" description="Basic and acidic residues" evidence="8">
    <location>
        <begin position="468"/>
        <end position="477"/>
    </location>
</feature>
<organism evidence="10 11">
    <name type="scientific">Luteimicrobium album</name>
    <dbReference type="NCBI Taxonomy" id="1054550"/>
    <lineage>
        <taxon>Bacteria</taxon>
        <taxon>Bacillati</taxon>
        <taxon>Actinomycetota</taxon>
        <taxon>Actinomycetes</taxon>
        <taxon>Micrococcales</taxon>
        <taxon>Luteimicrobium</taxon>
    </lineage>
</organism>
<feature type="transmembrane region" description="Helical" evidence="9">
    <location>
        <begin position="339"/>
        <end position="356"/>
    </location>
</feature>
<evidence type="ECO:0000313" key="10">
    <source>
        <dbReference type="EMBL" id="GMA23163.1"/>
    </source>
</evidence>
<feature type="transmembrane region" description="Helical" evidence="9">
    <location>
        <begin position="401"/>
        <end position="420"/>
    </location>
</feature>
<dbReference type="Proteomes" id="UP001157091">
    <property type="component" value="Unassembled WGS sequence"/>
</dbReference>
<protein>
    <recommendedName>
        <fullName evidence="12">DUF2029 domain-containing protein</fullName>
    </recommendedName>
</protein>
<evidence type="ECO:0000256" key="5">
    <source>
        <dbReference type="ARBA" id="ARBA00022989"/>
    </source>
</evidence>
<evidence type="ECO:0000256" key="7">
    <source>
        <dbReference type="ARBA" id="ARBA00024033"/>
    </source>
</evidence>
<evidence type="ECO:0000256" key="8">
    <source>
        <dbReference type="SAM" id="MobiDB-lite"/>
    </source>
</evidence>
<keyword evidence="4 9" id="KW-0812">Transmembrane</keyword>
<comment type="subcellular location">
    <subcellularLocation>
        <location evidence="1">Cell membrane</location>
        <topology evidence="1">Multi-pass membrane protein</topology>
    </subcellularLocation>
</comment>
<evidence type="ECO:0000256" key="3">
    <source>
        <dbReference type="ARBA" id="ARBA00022679"/>
    </source>
</evidence>
<evidence type="ECO:0008006" key="12">
    <source>
        <dbReference type="Google" id="ProtNLM"/>
    </source>
</evidence>
<comment type="caution">
    <text evidence="10">The sequence shown here is derived from an EMBL/GenBank/DDBJ whole genome shotgun (WGS) entry which is preliminary data.</text>
</comment>
<keyword evidence="5 9" id="KW-1133">Transmembrane helix</keyword>
<feature type="region of interest" description="Disordered" evidence="8">
    <location>
        <begin position="1"/>
        <end position="20"/>
    </location>
</feature>
<evidence type="ECO:0000256" key="4">
    <source>
        <dbReference type="ARBA" id="ARBA00022692"/>
    </source>
</evidence>
<evidence type="ECO:0000256" key="2">
    <source>
        <dbReference type="ARBA" id="ARBA00022475"/>
    </source>
</evidence>
<proteinExistence type="inferred from homology"/>
<feature type="transmembrane region" description="Helical" evidence="9">
    <location>
        <begin position="143"/>
        <end position="176"/>
    </location>
</feature>
<feature type="transmembrane region" description="Helical" evidence="9">
    <location>
        <begin position="34"/>
        <end position="53"/>
    </location>
</feature>
<feature type="transmembrane region" description="Helical" evidence="9">
    <location>
        <begin position="221"/>
        <end position="241"/>
    </location>
</feature>
<evidence type="ECO:0000256" key="9">
    <source>
        <dbReference type="SAM" id="Phobius"/>
    </source>
</evidence>
<comment type="similarity">
    <text evidence="7">Belongs to the glycosyltransferase 87 family.</text>
</comment>
<dbReference type="InterPro" id="IPR018584">
    <property type="entry name" value="GT87"/>
</dbReference>
<evidence type="ECO:0000256" key="6">
    <source>
        <dbReference type="ARBA" id="ARBA00023136"/>
    </source>
</evidence>
<sequence length="483" mass="51798">MSEPASTDPAGSRPEPRPAVLSGSERARAALHVATGRVGVWVAFVVVHAVLFWEASHHAQALFGDPELYRQWAAGGVQDGVWPVLDISWVYPIGALVPATLPALVSVDGEAYRYLFMVLVAVLDGLALGSLLHAGRGRTLGAWWWLVFLLFLGPITLVRLDGISAALTAIALAQLIPSARHPEGRTSVASAVAAAGAWVKIAPGAVLVPLALTARRPWRRVVLPAVTVTAVVLGLAELGGAGSRVLGFWGTQDSRGLQVESGAATPFSLARLWSGEYRVFYNAPLNVLEITGPGTAWFAQALDVLLLAAVALTTVVTWRAAVRLRRDVPDVVERRTPQLELVLLSTLALTLVLFAFDKVGSPQYVAWFAPPLAVALTALPEPTWWPGRRGPTGPHQARARVWETFAVALLVVALLTHRLFPDHYDDFLGARPLDTVLEAARNVLVLALAVGSLVVLGRHARRGMTRTSDSRDPRYRESSSGPS</sequence>